<feature type="transmembrane region" description="Helical" evidence="7">
    <location>
        <begin position="141"/>
        <end position="162"/>
    </location>
</feature>
<accession>A0ABW1IVQ2</accession>
<dbReference type="PANTHER" id="PTHR30193:SF37">
    <property type="entry name" value="INNER MEMBRANE ABC TRANSPORTER PERMEASE PROTEIN YCJO"/>
    <property type="match status" value="1"/>
</dbReference>
<evidence type="ECO:0000256" key="3">
    <source>
        <dbReference type="ARBA" id="ARBA00022475"/>
    </source>
</evidence>
<dbReference type="Proteomes" id="UP001596250">
    <property type="component" value="Unassembled WGS sequence"/>
</dbReference>
<dbReference type="InterPro" id="IPR051393">
    <property type="entry name" value="ABC_transporter_permease"/>
</dbReference>
<organism evidence="9 10">
    <name type="scientific">Marinicrinis lubricantis</name>
    <dbReference type="NCBI Taxonomy" id="2086470"/>
    <lineage>
        <taxon>Bacteria</taxon>
        <taxon>Bacillati</taxon>
        <taxon>Bacillota</taxon>
        <taxon>Bacilli</taxon>
        <taxon>Bacillales</taxon>
        <taxon>Paenibacillaceae</taxon>
    </lineage>
</organism>
<dbReference type="InterPro" id="IPR035906">
    <property type="entry name" value="MetI-like_sf"/>
</dbReference>
<reference evidence="10" key="1">
    <citation type="journal article" date="2019" name="Int. J. Syst. Evol. Microbiol.">
        <title>The Global Catalogue of Microorganisms (GCM) 10K type strain sequencing project: providing services to taxonomists for standard genome sequencing and annotation.</title>
        <authorList>
            <consortium name="The Broad Institute Genomics Platform"/>
            <consortium name="The Broad Institute Genome Sequencing Center for Infectious Disease"/>
            <person name="Wu L."/>
            <person name="Ma J."/>
        </authorList>
    </citation>
    <scope>NUCLEOTIDE SEQUENCE [LARGE SCALE GENOMIC DNA]</scope>
    <source>
        <strain evidence="10">CCM 8749</strain>
    </source>
</reference>
<keyword evidence="6 7" id="KW-0472">Membrane</keyword>
<keyword evidence="10" id="KW-1185">Reference proteome</keyword>
<dbReference type="RefSeq" id="WP_379896686.1">
    <property type="nucleotide sequence ID" value="NZ_CBCSCT010000002.1"/>
</dbReference>
<comment type="similarity">
    <text evidence="7">Belongs to the binding-protein-dependent transport system permease family.</text>
</comment>
<evidence type="ECO:0000313" key="9">
    <source>
        <dbReference type="EMBL" id="MFC5989123.1"/>
    </source>
</evidence>
<feature type="domain" description="ABC transmembrane type-1" evidence="8">
    <location>
        <begin position="62"/>
        <end position="274"/>
    </location>
</feature>
<sequence>MKYTYKLVMPALLVYLIIFIIPTFTGLYYSLTDWSPLKDGISFVGLENFKYIFQDEVLLLALKNTFIYTIIVVVFKNGLGLLLAVGLNMPLKSKNFLRAVYFIPSIVSTIVIGLVFIPILQPSGILNGFFESIGLDFLAQYWLSDTGIVMYTISAVSIWQWAGYHMVIYLAGLQTISSDYYEAAQIDGANVFQRFRYITLPLLAASININVILSLIGGLKVFSEVYALTNGGPGNASQVLTTSILSLFGEGRWGLGTALNTVLFLIVAIIAIPLLHKMRKQEVEA</sequence>
<name>A0ABW1IVQ2_9BACL</name>
<protein>
    <submittedName>
        <fullName evidence="9">Carbohydrate ABC transporter permease</fullName>
    </submittedName>
</protein>
<feature type="transmembrane region" description="Helical" evidence="7">
    <location>
        <begin position="202"/>
        <end position="222"/>
    </location>
</feature>
<feature type="transmembrane region" description="Helical" evidence="7">
    <location>
        <begin position="66"/>
        <end position="87"/>
    </location>
</feature>
<evidence type="ECO:0000256" key="6">
    <source>
        <dbReference type="ARBA" id="ARBA00023136"/>
    </source>
</evidence>
<dbReference type="Pfam" id="PF00528">
    <property type="entry name" value="BPD_transp_1"/>
    <property type="match status" value="1"/>
</dbReference>
<comment type="caution">
    <text evidence="9">The sequence shown here is derived from an EMBL/GenBank/DDBJ whole genome shotgun (WGS) entry which is preliminary data.</text>
</comment>
<dbReference type="SUPFAM" id="SSF161098">
    <property type="entry name" value="MetI-like"/>
    <property type="match status" value="1"/>
</dbReference>
<evidence type="ECO:0000313" key="10">
    <source>
        <dbReference type="Proteomes" id="UP001596250"/>
    </source>
</evidence>
<dbReference type="PROSITE" id="PS50928">
    <property type="entry name" value="ABC_TM1"/>
    <property type="match status" value="1"/>
</dbReference>
<evidence type="ECO:0000259" key="8">
    <source>
        <dbReference type="PROSITE" id="PS50928"/>
    </source>
</evidence>
<dbReference type="EMBL" id="JBHSQV010000187">
    <property type="protein sequence ID" value="MFC5989123.1"/>
    <property type="molecule type" value="Genomic_DNA"/>
</dbReference>
<dbReference type="PANTHER" id="PTHR30193">
    <property type="entry name" value="ABC TRANSPORTER PERMEASE PROTEIN"/>
    <property type="match status" value="1"/>
</dbReference>
<dbReference type="CDD" id="cd06261">
    <property type="entry name" value="TM_PBP2"/>
    <property type="match status" value="1"/>
</dbReference>
<evidence type="ECO:0000256" key="5">
    <source>
        <dbReference type="ARBA" id="ARBA00022989"/>
    </source>
</evidence>
<dbReference type="Gene3D" id="1.10.3720.10">
    <property type="entry name" value="MetI-like"/>
    <property type="match status" value="1"/>
</dbReference>
<feature type="transmembrane region" description="Helical" evidence="7">
    <location>
        <begin position="99"/>
        <end position="121"/>
    </location>
</feature>
<keyword evidence="3" id="KW-1003">Cell membrane</keyword>
<gene>
    <name evidence="9" type="ORF">ACFPXP_22185</name>
</gene>
<comment type="subcellular location">
    <subcellularLocation>
        <location evidence="1 7">Cell membrane</location>
        <topology evidence="1 7">Multi-pass membrane protein</topology>
    </subcellularLocation>
</comment>
<evidence type="ECO:0000256" key="1">
    <source>
        <dbReference type="ARBA" id="ARBA00004651"/>
    </source>
</evidence>
<feature type="transmembrane region" description="Helical" evidence="7">
    <location>
        <begin position="253"/>
        <end position="275"/>
    </location>
</feature>
<evidence type="ECO:0000256" key="4">
    <source>
        <dbReference type="ARBA" id="ARBA00022692"/>
    </source>
</evidence>
<evidence type="ECO:0000256" key="2">
    <source>
        <dbReference type="ARBA" id="ARBA00022448"/>
    </source>
</evidence>
<proteinExistence type="inferred from homology"/>
<keyword evidence="4 7" id="KW-0812">Transmembrane</keyword>
<keyword evidence="5 7" id="KW-1133">Transmembrane helix</keyword>
<feature type="transmembrane region" description="Helical" evidence="7">
    <location>
        <begin position="12"/>
        <end position="31"/>
    </location>
</feature>
<dbReference type="InterPro" id="IPR000515">
    <property type="entry name" value="MetI-like"/>
</dbReference>
<keyword evidence="2 7" id="KW-0813">Transport</keyword>
<evidence type="ECO:0000256" key="7">
    <source>
        <dbReference type="RuleBase" id="RU363032"/>
    </source>
</evidence>